<dbReference type="EMBL" id="JBFOLK010000007">
    <property type="protein sequence ID" value="KAL2498074.1"/>
    <property type="molecule type" value="Genomic_DNA"/>
</dbReference>
<dbReference type="InterPro" id="IPR053151">
    <property type="entry name" value="RNase_H-like"/>
</dbReference>
<dbReference type="AlphaFoldDB" id="A0ABD1SD18"/>
<dbReference type="PANTHER" id="PTHR47723">
    <property type="entry name" value="OS05G0353850 PROTEIN"/>
    <property type="match status" value="1"/>
</dbReference>
<organism evidence="1 2">
    <name type="scientific">Abeliophyllum distichum</name>
    <dbReference type="NCBI Taxonomy" id="126358"/>
    <lineage>
        <taxon>Eukaryota</taxon>
        <taxon>Viridiplantae</taxon>
        <taxon>Streptophyta</taxon>
        <taxon>Embryophyta</taxon>
        <taxon>Tracheophyta</taxon>
        <taxon>Spermatophyta</taxon>
        <taxon>Magnoliopsida</taxon>
        <taxon>eudicotyledons</taxon>
        <taxon>Gunneridae</taxon>
        <taxon>Pentapetalae</taxon>
        <taxon>asterids</taxon>
        <taxon>lamiids</taxon>
        <taxon>Lamiales</taxon>
        <taxon>Oleaceae</taxon>
        <taxon>Forsythieae</taxon>
        <taxon>Abeliophyllum</taxon>
    </lineage>
</organism>
<gene>
    <name evidence="1" type="ORF">Adt_23624</name>
</gene>
<accession>A0ABD1SD18</accession>
<sequence length="150" mass="16399">MDLGWVGLGYSPGRTPVPSLLASARLLTKNNWKGYSSAAVVFGVGWIVGQLHMPQVIRWSRPCWGELKLNNDGYYKTSIGEVAGGGILRTHDGQMVFAFYEYYGKCSSFVTEVKALYKGLRGGAGGGPWVIAESNLSLDLLSRSNFIFKL</sequence>
<evidence type="ECO:0000313" key="1">
    <source>
        <dbReference type="EMBL" id="KAL2498074.1"/>
    </source>
</evidence>
<comment type="caution">
    <text evidence="1">The sequence shown here is derived from an EMBL/GenBank/DDBJ whole genome shotgun (WGS) entry which is preliminary data.</text>
</comment>
<reference evidence="2" key="1">
    <citation type="submission" date="2024-07" db="EMBL/GenBank/DDBJ databases">
        <title>Two chromosome-level genome assemblies of Korean endemic species Abeliophyllum distichum and Forsythia ovata (Oleaceae).</title>
        <authorList>
            <person name="Jang H."/>
        </authorList>
    </citation>
    <scope>NUCLEOTIDE SEQUENCE [LARGE SCALE GENOMIC DNA]</scope>
</reference>
<evidence type="ECO:0000313" key="2">
    <source>
        <dbReference type="Proteomes" id="UP001604336"/>
    </source>
</evidence>
<dbReference type="Proteomes" id="UP001604336">
    <property type="component" value="Unassembled WGS sequence"/>
</dbReference>
<name>A0ABD1SD18_9LAMI</name>
<keyword evidence="2" id="KW-1185">Reference proteome</keyword>
<dbReference type="PANTHER" id="PTHR47723:SF19">
    <property type="entry name" value="POLYNUCLEOTIDYL TRANSFERASE, RIBONUCLEASE H-LIKE SUPERFAMILY PROTEIN"/>
    <property type="match status" value="1"/>
</dbReference>
<protein>
    <submittedName>
        <fullName evidence="1">RNase H domain-containing protein</fullName>
    </submittedName>
</protein>
<proteinExistence type="predicted"/>